<dbReference type="EMBL" id="MORL01000007">
    <property type="protein sequence ID" value="OIN58455.1"/>
    <property type="molecule type" value="Genomic_DNA"/>
</dbReference>
<dbReference type="InterPro" id="IPR052715">
    <property type="entry name" value="RAYT_transposase"/>
</dbReference>
<dbReference type="GO" id="GO:0006313">
    <property type="term" value="P:DNA transposition"/>
    <property type="evidence" value="ECO:0007669"/>
    <property type="project" value="InterPro"/>
</dbReference>
<accession>A0A1S2VJQ2</accession>
<feature type="domain" description="Transposase IS200-like" evidence="1">
    <location>
        <begin position="23"/>
        <end position="163"/>
    </location>
</feature>
<keyword evidence="3" id="KW-1185">Reference proteome</keyword>
<evidence type="ECO:0000259" key="1">
    <source>
        <dbReference type="SMART" id="SM01321"/>
    </source>
</evidence>
<proteinExistence type="predicted"/>
<reference evidence="2 3" key="1">
    <citation type="submission" date="2016-10" db="EMBL/GenBank/DDBJ databases">
        <title>Arsenicibacter rosenii gen. nov., sp. nov., an efficient arsenic-methylating bacterium isolated from an arsenic-contaminated paddy soil.</title>
        <authorList>
            <person name="Huang K."/>
        </authorList>
    </citation>
    <scope>NUCLEOTIDE SEQUENCE [LARGE SCALE GENOMIC DNA]</scope>
    <source>
        <strain evidence="2 3">SM-1</strain>
    </source>
</reference>
<dbReference type="AlphaFoldDB" id="A0A1S2VJQ2"/>
<dbReference type="Proteomes" id="UP000181790">
    <property type="component" value="Unassembled WGS sequence"/>
</dbReference>
<evidence type="ECO:0000313" key="3">
    <source>
        <dbReference type="Proteomes" id="UP000181790"/>
    </source>
</evidence>
<dbReference type="PANTHER" id="PTHR36966:SF1">
    <property type="entry name" value="REP-ASSOCIATED TYROSINE TRANSPOSASE"/>
    <property type="match status" value="1"/>
</dbReference>
<dbReference type="GO" id="GO:0043565">
    <property type="term" value="F:sequence-specific DNA binding"/>
    <property type="evidence" value="ECO:0007669"/>
    <property type="project" value="TreeGrafter"/>
</dbReference>
<protein>
    <recommendedName>
        <fullName evidence="1">Transposase IS200-like domain-containing protein</fullName>
    </recommendedName>
</protein>
<dbReference type="RefSeq" id="WP_071504126.1">
    <property type="nucleotide sequence ID" value="NZ_MORL01000007.1"/>
</dbReference>
<name>A0A1S2VJQ2_9BACT</name>
<dbReference type="InterPro" id="IPR002686">
    <property type="entry name" value="Transposase_17"/>
</dbReference>
<dbReference type="Gene3D" id="3.30.70.1290">
    <property type="entry name" value="Transposase IS200-like"/>
    <property type="match status" value="1"/>
</dbReference>
<gene>
    <name evidence="2" type="ORF">BLX24_14515</name>
</gene>
<dbReference type="OrthoDB" id="9794403at2"/>
<sequence length="179" mass="21003">MYDGLFKGKYCIDAARLTTYDYGSNGCYFVTICTREKLHYFGDIAGQNHEACLVPTPIGQQAIDCWLAIPEHFPFVIPDTFQVMPNHVHGLLWFQKEDDRQWGQNTFGPQRQNLASVIRGYKIGVTKFAASNNIEFGWQARYYERVVRNEEELKHIRQYIIQNPAKWYTDYKNDINLFM</sequence>
<dbReference type="SUPFAM" id="SSF143422">
    <property type="entry name" value="Transposase IS200-like"/>
    <property type="match status" value="1"/>
</dbReference>
<evidence type="ECO:0000313" key="2">
    <source>
        <dbReference type="EMBL" id="OIN58455.1"/>
    </source>
</evidence>
<comment type="caution">
    <text evidence="2">The sequence shown here is derived from an EMBL/GenBank/DDBJ whole genome shotgun (WGS) entry which is preliminary data.</text>
</comment>
<organism evidence="2 3">
    <name type="scientific">Arsenicibacter rosenii</name>
    <dbReference type="NCBI Taxonomy" id="1750698"/>
    <lineage>
        <taxon>Bacteria</taxon>
        <taxon>Pseudomonadati</taxon>
        <taxon>Bacteroidota</taxon>
        <taxon>Cytophagia</taxon>
        <taxon>Cytophagales</taxon>
        <taxon>Spirosomataceae</taxon>
        <taxon>Arsenicibacter</taxon>
    </lineage>
</organism>
<dbReference type="InterPro" id="IPR036515">
    <property type="entry name" value="Transposase_17_sf"/>
</dbReference>
<dbReference type="PANTHER" id="PTHR36966">
    <property type="entry name" value="REP-ASSOCIATED TYROSINE TRANSPOSASE"/>
    <property type="match status" value="1"/>
</dbReference>
<dbReference type="GO" id="GO:0004803">
    <property type="term" value="F:transposase activity"/>
    <property type="evidence" value="ECO:0007669"/>
    <property type="project" value="InterPro"/>
</dbReference>
<dbReference type="SMART" id="SM01321">
    <property type="entry name" value="Y1_Tnp"/>
    <property type="match status" value="1"/>
</dbReference>